<dbReference type="InterPro" id="IPR050721">
    <property type="entry name" value="Trk_Ktr_HKT_K-transport"/>
</dbReference>
<dbReference type="PRINTS" id="PR00335">
    <property type="entry name" value="KUPTAKETRKA"/>
</dbReference>
<keyword evidence="3" id="KW-0630">Potassium</keyword>
<dbReference type="GO" id="GO:0015079">
    <property type="term" value="F:potassium ion transmembrane transporter activity"/>
    <property type="evidence" value="ECO:0007669"/>
    <property type="project" value="InterPro"/>
</dbReference>
<dbReference type="AlphaFoldDB" id="A0A949JKC5"/>
<dbReference type="PANTHER" id="PTHR43833">
    <property type="entry name" value="POTASSIUM CHANNEL PROTEIN 2-RELATED-RELATED"/>
    <property type="match status" value="1"/>
</dbReference>
<dbReference type="Proteomes" id="UP000694501">
    <property type="component" value="Unassembled WGS sequence"/>
</dbReference>
<feature type="compositionally biased region" description="Gly residues" evidence="5">
    <location>
        <begin position="225"/>
        <end position="248"/>
    </location>
</feature>
<dbReference type="SUPFAM" id="SSF116726">
    <property type="entry name" value="TrkA C-terminal domain-like"/>
    <property type="match status" value="1"/>
</dbReference>
<dbReference type="Pfam" id="PF02254">
    <property type="entry name" value="TrkA_N"/>
    <property type="match status" value="1"/>
</dbReference>
<dbReference type="PROSITE" id="PS51201">
    <property type="entry name" value="RCK_N"/>
    <property type="match status" value="1"/>
</dbReference>
<evidence type="ECO:0000256" key="4">
    <source>
        <dbReference type="ARBA" id="ARBA00023027"/>
    </source>
</evidence>
<dbReference type="Gene3D" id="3.30.70.1450">
    <property type="entry name" value="Regulator of K+ conductance, C-terminal domain"/>
    <property type="match status" value="1"/>
</dbReference>
<sequence>MHIVIMGCGRVGAALARTLEKRGYGVAVIDRDSAAFRRLGPWFAGRRVTGMGFDRDTLREAGIEEAGAFAAVSSGDNSNIIAARVAREMFGVENVAARIYDPRRAEVYQRLGIPTVATVRWTADQMLRRLLPTGAEPLWRDATGEMQLAEVAFSPAWVGQLVSRLQEESGARVAFVNRAGEPMLPNAQTVVQDGDLIQVMMRVADMGDVEAVFAGGPSGASGASRSGGSGSAGRPGAAGGSSGSGAVE</sequence>
<feature type="domain" description="RCK N-terminal" evidence="6">
    <location>
        <begin position="1"/>
        <end position="118"/>
    </location>
</feature>
<dbReference type="InterPro" id="IPR036291">
    <property type="entry name" value="NAD(P)-bd_dom_sf"/>
</dbReference>
<reference evidence="8" key="1">
    <citation type="submission" date="2021-06" db="EMBL/GenBank/DDBJ databases">
        <title>Sequencing of actinobacteria type strains.</title>
        <authorList>
            <person name="Nguyen G.-S."/>
            <person name="Wentzel A."/>
        </authorList>
    </citation>
    <scope>NUCLEOTIDE SEQUENCE</scope>
    <source>
        <strain evidence="8">P38-E01</strain>
    </source>
</reference>
<accession>A0A949JKC5</accession>
<dbReference type="EMBL" id="JAELVF020000003">
    <property type="protein sequence ID" value="MBU7600359.1"/>
    <property type="molecule type" value="Genomic_DNA"/>
</dbReference>
<evidence type="ECO:0000313" key="9">
    <source>
        <dbReference type="Proteomes" id="UP000694501"/>
    </source>
</evidence>
<dbReference type="Pfam" id="PF02080">
    <property type="entry name" value="TrkA_C"/>
    <property type="match status" value="1"/>
</dbReference>
<evidence type="ECO:0000313" key="8">
    <source>
        <dbReference type="EMBL" id="MBU7600359.1"/>
    </source>
</evidence>
<keyword evidence="9" id="KW-1185">Reference proteome</keyword>
<gene>
    <name evidence="8" type="ORF">JGS22_022675</name>
</gene>
<evidence type="ECO:0000256" key="2">
    <source>
        <dbReference type="ARBA" id="ARBA00022538"/>
    </source>
</evidence>
<protein>
    <recommendedName>
        <fullName evidence="1">Trk system potassium uptake protein TrkA</fullName>
    </recommendedName>
</protein>
<evidence type="ECO:0000256" key="3">
    <source>
        <dbReference type="ARBA" id="ARBA00022958"/>
    </source>
</evidence>
<keyword evidence="2" id="KW-0633">Potassium transport</keyword>
<dbReference type="InterPro" id="IPR036721">
    <property type="entry name" value="RCK_C_sf"/>
</dbReference>
<dbReference type="SUPFAM" id="SSF51735">
    <property type="entry name" value="NAD(P)-binding Rossmann-fold domains"/>
    <property type="match status" value="1"/>
</dbReference>
<proteinExistence type="predicted"/>
<keyword evidence="4" id="KW-0520">NAD</keyword>
<dbReference type="InterPro" id="IPR006036">
    <property type="entry name" value="K_uptake_TrkA"/>
</dbReference>
<comment type="caution">
    <text evidence="8">The sequence shown here is derived from an EMBL/GenBank/DDBJ whole genome shotgun (WGS) entry which is preliminary data.</text>
</comment>
<dbReference type="PROSITE" id="PS51202">
    <property type="entry name" value="RCK_C"/>
    <property type="match status" value="1"/>
</dbReference>
<keyword evidence="2" id="KW-0406">Ion transport</keyword>
<dbReference type="InterPro" id="IPR003148">
    <property type="entry name" value="RCK_N"/>
</dbReference>
<keyword evidence="2" id="KW-0813">Transport</keyword>
<dbReference type="Gene3D" id="3.40.50.720">
    <property type="entry name" value="NAD(P)-binding Rossmann-like Domain"/>
    <property type="match status" value="1"/>
</dbReference>
<evidence type="ECO:0000259" key="6">
    <source>
        <dbReference type="PROSITE" id="PS51201"/>
    </source>
</evidence>
<organism evidence="8 9">
    <name type="scientific">Streptomyces tardus</name>
    <dbReference type="NCBI Taxonomy" id="2780544"/>
    <lineage>
        <taxon>Bacteria</taxon>
        <taxon>Bacillati</taxon>
        <taxon>Actinomycetota</taxon>
        <taxon>Actinomycetes</taxon>
        <taxon>Kitasatosporales</taxon>
        <taxon>Streptomycetaceae</taxon>
        <taxon>Streptomyces</taxon>
    </lineage>
</organism>
<dbReference type="GO" id="GO:0005886">
    <property type="term" value="C:plasma membrane"/>
    <property type="evidence" value="ECO:0007669"/>
    <property type="project" value="InterPro"/>
</dbReference>
<evidence type="ECO:0000256" key="1">
    <source>
        <dbReference type="ARBA" id="ARBA00017378"/>
    </source>
</evidence>
<dbReference type="PANTHER" id="PTHR43833:SF8">
    <property type="entry name" value="TRK SYSTEM POTASSIUM UPTAKE PROTEIN TRKA"/>
    <property type="match status" value="1"/>
</dbReference>
<feature type="domain" description="RCK C-terminal" evidence="7">
    <location>
        <begin position="136"/>
        <end position="215"/>
    </location>
</feature>
<evidence type="ECO:0000256" key="5">
    <source>
        <dbReference type="SAM" id="MobiDB-lite"/>
    </source>
</evidence>
<dbReference type="InterPro" id="IPR006037">
    <property type="entry name" value="RCK_C"/>
</dbReference>
<name>A0A949JKC5_9ACTN</name>
<evidence type="ECO:0000259" key="7">
    <source>
        <dbReference type="PROSITE" id="PS51202"/>
    </source>
</evidence>
<feature type="region of interest" description="Disordered" evidence="5">
    <location>
        <begin position="216"/>
        <end position="248"/>
    </location>
</feature>